<accession>A0A836C7Z5</accession>
<dbReference type="AlphaFoldDB" id="A0A836C7Z5"/>
<sequence length="207" mass="21161">MRLYAAHRKAELRQRQVLSIATKCSCALCAGELCSAHSCTLMCHACNDCSVIFAAGAQPLTKEDLLAAMRFVGERGLAALVDAHWQRVGTANNAAFLFAMGVRDMAAARAVLAAAAAGAAGGGTAAAADGGAATAAPAAAASAALNVQLLSCCDYAHRRPSAVTCFRLLTMPSLAGYEAMYINVLIATHFSATGSTNVYISSGIQST</sequence>
<name>A0A836C7Z5_9STRA</name>
<reference evidence="1" key="1">
    <citation type="submission" date="2021-02" db="EMBL/GenBank/DDBJ databases">
        <title>First Annotated Genome of the Yellow-green Alga Tribonema minus.</title>
        <authorList>
            <person name="Mahan K.M."/>
        </authorList>
    </citation>
    <scope>NUCLEOTIDE SEQUENCE</scope>
    <source>
        <strain evidence="1">UTEX B ZZ1240</strain>
    </source>
</reference>
<evidence type="ECO:0000313" key="2">
    <source>
        <dbReference type="Proteomes" id="UP000664859"/>
    </source>
</evidence>
<dbReference type="EMBL" id="JAFCMP010000542">
    <property type="protein sequence ID" value="KAG5176019.1"/>
    <property type="molecule type" value="Genomic_DNA"/>
</dbReference>
<keyword evidence="2" id="KW-1185">Reference proteome</keyword>
<proteinExistence type="predicted"/>
<organism evidence="1 2">
    <name type="scientific">Tribonema minus</name>
    <dbReference type="NCBI Taxonomy" id="303371"/>
    <lineage>
        <taxon>Eukaryota</taxon>
        <taxon>Sar</taxon>
        <taxon>Stramenopiles</taxon>
        <taxon>Ochrophyta</taxon>
        <taxon>PX clade</taxon>
        <taxon>Xanthophyceae</taxon>
        <taxon>Tribonematales</taxon>
        <taxon>Tribonemataceae</taxon>
        <taxon>Tribonema</taxon>
    </lineage>
</organism>
<protein>
    <submittedName>
        <fullName evidence="1">Uncharacterized protein</fullName>
    </submittedName>
</protein>
<gene>
    <name evidence="1" type="ORF">JKP88DRAFT_249821</name>
</gene>
<comment type="caution">
    <text evidence="1">The sequence shown here is derived from an EMBL/GenBank/DDBJ whole genome shotgun (WGS) entry which is preliminary data.</text>
</comment>
<dbReference type="Proteomes" id="UP000664859">
    <property type="component" value="Unassembled WGS sequence"/>
</dbReference>
<evidence type="ECO:0000313" key="1">
    <source>
        <dbReference type="EMBL" id="KAG5176019.1"/>
    </source>
</evidence>